<dbReference type="InterPro" id="IPR023828">
    <property type="entry name" value="Peptidase_S8_Ser-AS"/>
</dbReference>
<sequence>MTSSNRTIAAAVAVVLAAGLATGASAVPLPAVAEVILPNADSAGGDARGASVVTLITGDRVHVNAEGAVTEIRNAKGRESVQMSVRQIEGNTYVIPVDTQRLIAKGTLDRRLFNVTGLIEAGYDDASRDTLPLIVSYGKGAASAKSDIAAAGASAGRSLPAVRGEAVLAPKTGGSKVWQSLTGSVSPSLRGVAATGIERVWLDGKRKASLDKSVPQIGAPTAWEAGYTGEGVKIAVLDTGVDETHPDLAGVEIAQKNFSDSDDSIDHFGHGTHVASIAAGSGAKSGSTYKGVAPGARILDAKVLNDNGGGYDSSIIAGMQWAADQGAKVANMSLSIADTPGIDPMEEAVNRLSKETGILFVVGAGNSGPDAKTVGSPGSAEAALTVGAVDKTDKIAEFSSVGPTADGSLKPDITAPGVDIVAAKAAQGSMGDPAADGYVSASGTSMAAPHAAGAAAITAQRHPEWSGERIKQALTASAKSGAGLTPYQQGAGRTDVAKAMGQTVVSEQVSVNFGTQQWPHTDDKPVAKKVTYRNDGTKDVTLDLALESYGPDGSAAPTGFFTLGAQKITVEPGATADVEVTADTSLGTVDGAFSGTVVATASEGGQSARTTVGAFREVEMYDLTMKFLDNKGAPAEAYSSLVSLESGIEESASSEDGDGQVTVRLPKGEYVVDTQVHTPAAGGTPEIAQLVQPKLNLTADTTITMDGREAEPLAITTPEATEFDGGWWTFDALDAEGESVYSGLDWVDSAEGFTFANVGDTLPAERFVANLGVRYVKDSTAYNLLYSRRGSFFTGYAHKVDPSELALVNVATGASAKNKQGRVQAIWQYSGQKGGMAIRTAVKPFPLPAVSKQYMNTPDGYQWAFAVAQQAVGAGPEDDEVSFGFRDPQTYEAGKSYDTTYNVGVVSPKIGDPDNVSRYGNEIWACVSAHADGAGHIGESLLSKARTVVTADGETVYDAEKEPCFGVDGLSASKATYKISTDVSRSTEVAGTSTRTQASWTFASASPGDDQVSLPMSTLGFAPKLTPESTAKAGRKLTVPVTIQGPAAGRGFKSLAVKVSYDGGTTWKPVKVSTAENGEKSLTLSHPKSAKSVSLKANLKDTDDNTYDLTITDAYLLN</sequence>
<evidence type="ECO:0000256" key="3">
    <source>
        <dbReference type="ARBA" id="ARBA00022801"/>
    </source>
</evidence>
<feature type="active site" description="Charge relay system" evidence="5">
    <location>
        <position position="238"/>
    </location>
</feature>
<feature type="signal peptide" evidence="7">
    <location>
        <begin position="1"/>
        <end position="26"/>
    </location>
</feature>
<dbReference type="InterPro" id="IPR050131">
    <property type="entry name" value="Peptidase_S8_subtilisin-like"/>
</dbReference>
<gene>
    <name evidence="9" type="ORF">OHB35_50700</name>
</gene>
<dbReference type="PANTHER" id="PTHR43806:SF11">
    <property type="entry name" value="CEREVISIN-RELATED"/>
    <property type="match status" value="1"/>
</dbReference>
<evidence type="ECO:0000259" key="8">
    <source>
        <dbReference type="Pfam" id="PF00082"/>
    </source>
</evidence>
<dbReference type="PIRSF" id="PIRSF037854">
    <property type="entry name" value="Dihydropyridine_esterase"/>
    <property type="match status" value="1"/>
</dbReference>
<dbReference type="InterPro" id="IPR017297">
    <property type="entry name" value="Peptidase_S8A_DPH-A"/>
</dbReference>
<dbReference type="InterPro" id="IPR015500">
    <property type="entry name" value="Peptidase_S8_subtilisin-rel"/>
</dbReference>
<dbReference type="PROSITE" id="PS00137">
    <property type="entry name" value="SUBTILASE_HIS"/>
    <property type="match status" value="1"/>
</dbReference>
<evidence type="ECO:0000256" key="2">
    <source>
        <dbReference type="ARBA" id="ARBA00022670"/>
    </source>
</evidence>
<evidence type="ECO:0000256" key="5">
    <source>
        <dbReference type="PROSITE-ProRule" id="PRU01240"/>
    </source>
</evidence>
<evidence type="ECO:0000313" key="10">
    <source>
        <dbReference type="Proteomes" id="UP001340816"/>
    </source>
</evidence>
<dbReference type="PROSITE" id="PS51892">
    <property type="entry name" value="SUBTILASE"/>
    <property type="match status" value="1"/>
</dbReference>
<accession>A0ABZ1HS37</accession>
<feature type="active site" description="Charge relay system" evidence="5">
    <location>
        <position position="270"/>
    </location>
</feature>
<dbReference type="Proteomes" id="UP001340816">
    <property type="component" value="Chromosome"/>
</dbReference>
<evidence type="ECO:0000256" key="1">
    <source>
        <dbReference type="ARBA" id="ARBA00011073"/>
    </source>
</evidence>
<reference evidence="9 10" key="1">
    <citation type="submission" date="2022-10" db="EMBL/GenBank/DDBJ databases">
        <title>The complete genomes of actinobacterial strains from the NBC collection.</title>
        <authorList>
            <person name="Joergensen T.S."/>
            <person name="Alvarez Arevalo M."/>
            <person name="Sterndorff E.B."/>
            <person name="Faurdal D."/>
            <person name="Vuksanovic O."/>
            <person name="Mourched A.-S."/>
            <person name="Charusanti P."/>
            <person name="Shaw S."/>
            <person name="Blin K."/>
            <person name="Weber T."/>
        </authorList>
    </citation>
    <scope>NUCLEOTIDE SEQUENCE [LARGE SCALE GENOMIC DNA]</scope>
    <source>
        <strain evidence="9 10">NBC 01752</strain>
    </source>
</reference>
<organism evidence="9 10">
    <name type="scientific">Streptomyces phaeochromogenes</name>
    <dbReference type="NCBI Taxonomy" id="1923"/>
    <lineage>
        <taxon>Bacteria</taxon>
        <taxon>Bacillati</taxon>
        <taxon>Actinomycetota</taxon>
        <taxon>Actinomycetes</taxon>
        <taxon>Kitasatosporales</taxon>
        <taxon>Streptomycetaceae</taxon>
        <taxon>Streptomyces</taxon>
        <taxon>Streptomyces phaeochromogenes group</taxon>
    </lineage>
</organism>
<feature type="active site" description="Charge relay system" evidence="5">
    <location>
        <position position="445"/>
    </location>
</feature>
<keyword evidence="3 5" id="KW-0378">Hydrolase</keyword>
<dbReference type="SUPFAM" id="SSF52743">
    <property type="entry name" value="Subtilisin-like"/>
    <property type="match status" value="1"/>
</dbReference>
<evidence type="ECO:0000256" key="6">
    <source>
        <dbReference type="RuleBase" id="RU003355"/>
    </source>
</evidence>
<keyword evidence="10" id="KW-1185">Reference proteome</keyword>
<dbReference type="InterPro" id="IPR036852">
    <property type="entry name" value="Peptidase_S8/S53_dom_sf"/>
</dbReference>
<evidence type="ECO:0000256" key="7">
    <source>
        <dbReference type="SAM" id="SignalP"/>
    </source>
</evidence>
<comment type="similarity">
    <text evidence="1 5 6">Belongs to the peptidase S8 family.</text>
</comment>
<feature type="chain" id="PRO_5046802654" evidence="7">
    <location>
        <begin position="27"/>
        <end position="1118"/>
    </location>
</feature>
<protein>
    <submittedName>
        <fullName evidence="9">S8 family peptidase</fullName>
    </submittedName>
</protein>
<keyword evidence="4 5" id="KW-0720">Serine protease</keyword>
<dbReference type="Gene3D" id="3.40.50.200">
    <property type="entry name" value="Peptidase S8/S53 domain"/>
    <property type="match status" value="1"/>
</dbReference>
<dbReference type="EMBL" id="CP109135">
    <property type="protein sequence ID" value="WSD20859.1"/>
    <property type="molecule type" value="Genomic_DNA"/>
</dbReference>
<evidence type="ECO:0000313" key="9">
    <source>
        <dbReference type="EMBL" id="WSD20859.1"/>
    </source>
</evidence>
<dbReference type="PROSITE" id="PS00138">
    <property type="entry name" value="SUBTILASE_SER"/>
    <property type="match status" value="1"/>
</dbReference>
<dbReference type="PRINTS" id="PR00723">
    <property type="entry name" value="SUBTILISIN"/>
</dbReference>
<dbReference type="InterPro" id="IPR022398">
    <property type="entry name" value="Peptidase_S8_His-AS"/>
</dbReference>
<keyword evidence="7" id="KW-0732">Signal</keyword>
<dbReference type="CDD" id="cd07487">
    <property type="entry name" value="Peptidases_S8_1"/>
    <property type="match status" value="1"/>
</dbReference>
<dbReference type="Gene3D" id="2.60.40.10">
    <property type="entry name" value="Immunoglobulins"/>
    <property type="match status" value="1"/>
</dbReference>
<proteinExistence type="inferred from homology"/>
<dbReference type="PANTHER" id="PTHR43806">
    <property type="entry name" value="PEPTIDASE S8"/>
    <property type="match status" value="1"/>
</dbReference>
<dbReference type="RefSeq" id="WP_326762457.1">
    <property type="nucleotide sequence ID" value="NZ_CP109135.1"/>
</dbReference>
<dbReference type="Pfam" id="PF00082">
    <property type="entry name" value="Peptidase_S8"/>
    <property type="match status" value="1"/>
</dbReference>
<dbReference type="InterPro" id="IPR013783">
    <property type="entry name" value="Ig-like_fold"/>
</dbReference>
<keyword evidence="2 5" id="KW-0645">Protease</keyword>
<name>A0ABZ1HS37_STRPH</name>
<feature type="domain" description="Peptidase S8/S53" evidence="8">
    <location>
        <begin position="229"/>
        <end position="492"/>
    </location>
</feature>
<dbReference type="InterPro" id="IPR000209">
    <property type="entry name" value="Peptidase_S8/S53_dom"/>
</dbReference>
<evidence type="ECO:0000256" key="4">
    <source>
        <dbReference type="ARBA" id="ARBA00022825"/>
    </source>
</evidence>
<dbReference type="InterPro" id="IPR023827">
    <property type="entry name" value="Peptidase_S8_Asp-AS"/>
</dbReference>
<dbReference type="PROSITE" id="PS00136">
    <property type="entry name" value="SUBTILASE_ASP"/>
    <property type="match status" value="1"/>
</dbReference>